<dbReference type="Pfam" id="PF19580">
    <property type="entry name" value="Exo_endo_phos_3"/>
    <property type="match status" value="1"/>
</dbReference>
<dbReference type="SUPFAM" id="SSF56219">
    <property type="entry name" value="DNase I-like"/>
    <property type="match status" value="1"/>
</dbReference>
<comment type="caution">
    <text evidence="3">The sequence shown here is derived from an EMBL/GenBank/DDBJ whole genome shotgun (WGS) entry which is preliminary data.</text>
</comment>
<dbReference type="InterPro" id="IPR036691">
    <property type="entry name" value="Endo/exonu/phosph_ase_sf"/>
</dbReference>
<dbReference type="Gene3D" id="3.60.10.10">
    <property type="entry name" value="Endonuclease/exonuclease/phosphatase"/>
    <property type="match status" value="1"/>
</dbReference>
<feature type="domain" description="Endonuclease/exonuclease/phosphatase" evidence="2">
    <location>
        <begin position="85"/>
        <end position="377"/>
    </location>
</feature>
<dbReference type="AlphaFoldDB" id="A0A2W7MZ14"/>
<evidence type="ECO:0000313" key="4">
    <source>
        <dbReference type="Proteomes" id="UP000249239"/>
    </source>
</evidence>
<proteinExistence type="predicted"/>
<accession>A0A2W7MZ14</accession>
<keyword evidence="3" id="KW-0378">Hydrolase</keyword>
<reference evidence="3 4" key="1">
    <citation type="submission" date="2018-06" db="EMBL/GenBank/DDBJ databases">
        <title>Genomic Encyclopedia of Archaeal and Bacterial Type Strains, Phase II (KMG-II): from individual species to whole genera.</title>
        <authorList>
            <person name="Goeker M."/>
        </authorList>
    </citation>
    <scope>NUCLEOTIDE SEQUENCE [LARGE SCALE GENOMIC DNA]</scope>
    <source>
        <strain evidence="3 4">DSM 6779</strain>
    </source>
</reference>
<organism evidence="3 4">
    <name type="scientific">Breznakibacter xylanolyticus</name>
    <dbReference type="NCBI Taxonomy" id="990"/>
    <lineage>
        <taxon>Bacteria</taxon>
        <taxon>Pseudomonadati</taxon>
        <taxon>Bacteroidota</taxon>
        <taxon>Bacteroidia</taxon>
        <taxon>Marinilabiliales</taxon>
        <taxon>Marinilabiliaceae</taxon>
        <taxon>Breznakibacter</taxon>
    </lineage>
</organism>
<dbReference type="GO" id="GO:0004527">
    <property type="term" value="F:exonuclease activity"/>
    <property type="evidence" value="ECO:0007669"/>
    <property type="project" value="UniProtKB-KW"/>
</dbReference>
<feature type="transmembrane region" description="Helical" evidence="1">
    <location>
        <begin position="64"/>
        <end position="84"/>
    </location>
</feature>
<dbReference type="GO" id="GO:0004519">
    <property type="term" value="F:endonuclease activity"/>
    <property type="evidence" value="ECO:0007669"/>
    <property type="project" value="UniProtKB-KW"/>
</dbReference>
<keyword evidence="1" id="KW-0472">Membrane</keyword>
<dbReference type="PANTHER" id="PTHR42834:SF1">
    <property type="entry name" value="ENDONUCLEASE_EXONUCLEASE_PHOSPHATASE FAMILY PROTEIN (AFU_ORTHOLOGUE AFUA_3G09210)"/>
    <property type="match status" value="1"/>
</dbReference>
<keyword evidence="3" id="KW-0269">Exonuclease</keyword>
<gene>
    <name evidence="3" type="ORF">LX69_02787</name>
</gene>
<dbReference type="InterPro" id="IPR005135">
    <property type="entry name" value="Endo/exonuclease/phosphatase"/>
</dbReference>
<keyword evidence="3" id="KW-0255">Endonuclease</keyword>
<evidence type="ECO:0000256" key="1">
    <source>
        <dbReference type="SAM" id="Phobius"/>
    </source>
</evidence>
<keyword evidence="4" id="KW-1185">Reference proteome</keyword>
<keyword evidence="1" id="KW-0812">Transmembrane</keyword>
<keyword evidence="3" id="KW-0540">Nuclease</keyword>
<evidence type="ECO:0000259" key="2">
    <source>
        <dbReference type="Pfam" id="PF19580"/>
    </source>
</evidence>
<dbReference type="Proteomes" id="UP000249239">
    <property type="component" value="Unassembled WGS sequence"/>
</dbReference>
<name>A0A2W7MZ14_9BACT</name>
<protein>
    <submittedName>
        <fullName evidence="3">Endonuclease/Exonuclease/phosphatase family protein</fullName>
    </submittedName>
</protein>
<sequence length="386" mass="44081">MRTSEEKKLQRHSVKESSAFEFQHEALQINSAPLPQRLFLRFVFSHLKIHLPLKTSHRIIPFRAILIAAIMCLFTGSLVAQAPFSVMFYNTENLFDPWDDTTSTGDNEYLPDSPRHWNFGRYKTKLHHIAKTIVAAGQWEPPTLVGLCEVENATVLKHLIGWTGLSEINYRFVHFDSPDGRGIDVALLYRHDRFTPIESHPVKVNLPDGKPTRDILLVKGIVDGTDTLWVMVNHWPSRFGGAEASAHKRIAAANRALALHDSITAIHPRAYILMMGDFNDSPADSSLQRLSQSAFFNLYDIQENKQQGTNKYRQHWETIDQMLITPAMREGMQHIHYRVADLPFLLIDDETYMGKKLHRTYIGPRYQGGFSDHLPVIGTFSPRTGE</sequence>
<keyword evidence="1" id="KW-1133">Transmembrane helix</keyword>
<dbReference type="PANTHER" id="PTHR42834">
    <property type="entry name" value="ENDONUCLEASE/EXONUCLEASE/PHOSPHATASE FAMILY PROTEIN (AFU_ORTHOLOGUE AFUA_3G09210)"/>
    <property type="match status" value="1"/>
</dbReference>
<evidence type="ECO:0000313" key="3">
    <source>
        <dbReference type="EMBL" id="PZX12833.1"/>
    </source>
</evidence>
<dbReference type="EMBL" id="QKZK01000029">
    <property type="protein sequence ID" value="PZX12833.1"/>
    <property type="molecule type" value="Genomic_DNA"/>
</dbReference>